<name>A0ACC3BVX8_PYRYE</name>
<dbReference type="EMBL" id="CM020618">
    <property type="protein sequence ID" value="KAK1861864.1"/>
    <property type="molecule type" value="Genomic_DNA"/>
</dbReference>
<keyword evidence="2" id="KW-1185">Reference proteome</keyword>
<sequence>MARTEWVKASIWMPPSIRGASIHRTVSNTPSSATDEYPRFLLPWVPLPALPLVSSPPSSTMAPVPKAPTETSYDYDLFVIGAGSGGVRASRIAAGHGARVAVAEEGPLGGTCVNVGCVPKKLFSYGSHYRHDFTDAVKYGWVLSGEPPTVDWGVLVANKNAEIERLNGVYGRMLEKAGVTLLRGTAKFVDPHTVEVDGRRVTAATILIAVGGTPFVPSFPGSEHAITSNEAFYLPSLPRRVLLVGGGYISVEFANVFHGYGSEVTQAYRGELFLRGFDKDVRTHLADQMRERGIDLRFNTDVESVVKNDDGSFTATWKGGGTLTVDLVMYATGRNPMTDKLNVDAAGVKRGKGGCVPVDEWSRTNVDHIYAVGDVTDRMALTPVALGEGHCFADTVYGGRPRSPKYDNIPTAVFSHPAIGTVGMTEAEAVAEYGEDGVDVFKSDFKPLRHTLTGRSGEREFMKLLVRRSDDVVVGVHLVQEAAGEMIQLAGVALKAGATKAVFDSTIGVHPTSAEELVTLRTSERAKAAAAAKEAKA</sequence>
<organism evidence="1 2">
    <name type="scientific">Pyropia yezoensis</name>
    <name type="common">Susabi-nori</name>
    <name type="synonym">Porphyra yezoensis</name>
    <dbReference type="NCBI Taxonomy" id="2788"/>
    <lineage>
        <taxon>Eukaryota</taxon>
        <taxon>Rhodophyta</taxon>
        <taxon>Bangiophyceae</taxon>
        <taxon>Bangiales</taxon>
        <taxon>Bangiaceae</taxon>
        <taxon>Pyropia</taxon>
    </lineage>
</organism>
<dbReference type="Proteomes" id="UP000798662">
    <property type="component" value="Chromosome 1"/>
</dbReference>
<protein>
    <submittedName>
        <fullName evidence="1">Uncharacterized protein</fullName>
    </submittedName>
</protein>
<comment type="caution">
    <text evidence="1">The sequence shown here is derived from an EMBL/GenBank/DDBJ whole genome shotgun (WGS) entry which is preliminary data.</text>
</comment>
<evidence type="ECO:0000313" key="2">
    <source>
        <dbReference type="Proteomes" id="UP000798662"/>
    </source>
</evidence>
<accession>A0ACC3BVX8</accession>
<reference evidence="1" key="1">
    <citation type="submission" date="2019-11" db="EMBL/GenBank/DDBJ databases">
        <title>Nori genome reveals adaptations in red seaweeds to the harsh intertidal environment.</title>
        <authorList>
            <person name="Wang D."/>
            <person name="Mao Y."/>
        </authorList>
    </citation>
    <scope>NUCLEOTIDE SEQUENCE</scope>
    <source>
        <tissue evidence="1">Gametophyte</tissue>
    </source>
</reference>
<proteinExistence type="predicted"/>
<gene>
    <name evidence="1" type="ORF">I4F81_004443</name>
</gene>
<evidence type="ECO:0000313" key="1">
    <source>
        <dbReference type="EMBL" id="KAK1861864.1"/>
    </source>
</evidence>